<dbReference type="AlphaFoldDB" id="A0A7J7FRY1"/>
<feature type="domain" description="FAS1" evidence="2">
    <location>
        <begin position="319"/>
        <end position="416"/>
    </location>
</feature>
<dbReference type="InterPro" id="IPR000782">
    <property type="entry name" value="FAS1_domain"/>
</dbReference>
<evidence type="ECO:0000256" key="1">
    <source>
        <dbReference type="ARBA" id="ARBA00007843"/>
    </source>
</evidence>
<reference evidence="3 4" key="2">
    <citation type="submission" date="2020-07" db="EMBL/GenBank/DDBJ databases">
        <title>Genome assembly of wild tea tree DASZ reveals pedigree and selection history of tea varieties.</title>
        <authorList>
            <person name="Zhang W."/>
        </authorList>
    </citation>
    <scope>NUCLEOTIDE SEQUENCE [LARGE SCALE GENOMIC DNA]</scope>
    <source>
        <strain evidence="4">cv. G240</strain>
        <tissue evidence="3">Leaf</tissue>
    </source>
</reference>
<dbReference type="InterPro" id="IPR052806">
    <property type="entry name" value="Fasciclin-like_AGP"/>
</dbReference>
<comment type="caution">
    <text evidence="3">The sequence shown here is derived from an EMBL/GenBank/DDBJ whole genome shotgun (WGS) entry which is preliminary data.</text>
</comment>
<dbReference type="EMBL" id="JACBKZ010000015">
    <property type="protein sequence ID" value="KAF5931110.1"/>
    <property type="molecule type" value="Genomic_DNA"/>
</dbReference>
<gene>
    <name evidence="3" type="ORF">HYC85_031983</name>
</gene>
<dbReference type="InterPro" id="IPR036378">
    <property type="entry name" value="FAS1_dom_sf"/>
</dbReference>
<accession>A0A7J7FRY1</accession>
<dbReference type="Proteomes" id="UP000593564">
    <property type="component" value="Unassembled WGS sequence"/>
</dbReference>
<keyword evidence="4" id="KW-1185">Reference proteome</keyword>
<sequence>MCCLEKILETKNTGPPNINFCYAAQTRPDDMAISNWRFTAQKGAGQDSTPKHPAALYHLTRFLSAIVGYEFAQTLLDSLRLSRFQLHNCTTLSLSLTMATPLQLSLLLLTSIFFSPTTIVTAIDSPPSYSFPLLSPILSNLGFQQLSSAAASLSTPTPATIFAPTDASLLICPSCSLPLLLQEHTISGLYTLPHLRNLPFGTKIETLTPRHCITITDDEISGKVFVGAMEITMPDLYNDGYVVVHGIQGFVAHLSPLSCNIERMSSLSFPSPPPPTAVFSDMPQMLQDAMLRLRISGFSVLALSLRVKYSELSAFTAMTVFALDDSSIFAGGHSYVSDLRLHIVPNRRLMGADLESLAAATVLPTMEKGEKLVVTTASGGGPLAPMRINYAKITSFDLIYNLNIAVHGVSMPFTHVNQTDGVDSNRIRDCKQDDLGSKVAAKSGICQIDTPSMKIERTVENEDHRGL</sequence>
<evidence type="ECO:0000259" key="2">
    <source>
        <dbReference type="SMART" id="SM00554"/>
    </source>
</evidence>
<evidence type="ECO:0000313" key="3">
    <source>
        <dbReference type="EMBL" id="KAF5931110.1"/>
    </source>
</evidence>
<dbReference type="SUPFAM" id="SSF82153">
    <property type="entry name" value="FAS1 domain"/>
    <property type="match status" value="2"/>
</dbReference>
<dbReference type="PANTHER" id="PTHR33985">
    <property type="entry name" value="OS02G0491300 PROTEIN-RELATED"/>
    <property type="match status" value="1"/>
</dbReference>
<name>A0A7J7FRY1_CAMSI</name>
<dbReference type="PANTHER" id="PTHR33985:SF2">
    <property type="entry name" value="EXPRESSED PROTEIN"/>
    <property type="match status" value="1"/>
</dbReference>
<protein>
    <recommendedName>
        <fullName evidence="2">FAS1 domain-containing protein</fullName>
    </recommendedName>
</protein>
<feature type="domain" description="FAS1" evidence="2">
    <location>
        <begin position="160"/>
        <end position="257"/>
    </location>
</feature>
<evidence type="ECO:0000313" key="4">
    <source>
        <dbReference type="Proteomes" id="UP000593564"/>
    </source>
</evidence>
<dbReference type="SMART" id="SM00554">
    <property type="entry name" value="FAS1"/>
    <property type="match status" value="2"/>
</dbReference>
<comment type="similarity">
    <text evidence="1">Belongs to the fasciclin-like AGP family.</text>
</comment>
<reference evidence="4" key="1">
    <citation type="journal article" date="2020" name="Nat. Commun.">
        <title>Genome assembly of wild tea tree DASZ reveals pedigree and selection history of tea varieties.</title>
        <authorList>
            <person name="Zhang W."/>
            <person name="Zhang Y."/>
            <person name="Qiu H."/>
            <person name="Guo Y."/>
            <person name="Wan H."/>
            <person name="Zhang X."/>
            <person name="Scossa F."/>
            <person name="Alseekh S."/>
            <person name="Zhang Q."/>
            <person name="Wang P."/>
            <person name="Xu L."/>
            <person name="Schmidt M.H."/>
            <person name="Jia X."/>
            <person name="Li D."/>
            <person name="Zhu A."/>
            <person name="Guo F."/>
            <person name="Chen W."/>
            <person name="Ni D."/>
            <person name="Usadel B."/>
            <person name="Fernie A.R."/>
            <person name="Wen W."/>
        </authorList>
    </citation>
    <scope>NUCLEOTIDE SEQUENCE [LARGE SCALE GENOMIC DNA]</scope>
    <source>
        <strain evidence="4">cv. G240</strain>
    </source>
</reference>
<proteinExistence type="inferred from homology"/>
<organism evidence="3 4">
    <name type="scientific">Camellia sinensis</name>
    <name type="common">Tea plant</name>
    <name type="synonym">Thea sinensis</name>
    <dbReference type="NCBI Taxonomy" id="4442"/>
    <lineage>
        <taxon>Eukaryota</taxon>
        <taxon>Viridiplantae</taxon>
        <taxon>Streptophyta</taxon>
        <taxon>Embryophyta</taxon>
        <taxon>Tracheophyta</taxon>
        <taxon>Spermatophyta</taxon>
        <taxon>Magnoliopsida</taxon>
        <taxon>eudicotyledons</taxon>
        <taxon>Gunneridae</taxon>
        <taxon>Pentapetalae</taxon>
        <taxon>asterids</taxon>
        <taxon>Ericales</taxon>
        <taxon>Theaceae</taxon>
        <taxon>Camellia</taxon>
    </lineage>
</organism>